<feature type="transmembrane region" description="Helical" evidence="6">
    <location>
        <begin position="230"/>
        <end position="253"/>
    </location>
</feature>
<dbReference type="GO" id="GO:0022857">
    <property type="term" value="F:transmembrane transporter activity"/>
    <property type="evidence" value="ECO:0007669"/>
    <property type="project" value="TreeGrafter"/>
</dbReference>
<keyword evidence="5 6" id="KW-0472">Membrane</keyword>
<sequence length="500" mass="54522">MEPGSSLKTRGRVNGLSIHIIVGIVIMFGFGFIPAAPPLTPVGMRVIGIFIGLIYLWSFVQLDWPSLLGLAAVSFLIGQIYPDYANPGIFKVTELSFGHWIIIFILTSLLLTNTLNEIGFTKRIALWFMTRKLAKKSPWAFTTLFLIAVLFIGMFLDLMPILLFAMAIAYEMFDKLGCKKGDSYPVMLMIAIAFTANIAFGMTPISHTVVVIGMSIFSEITKHSINLIEYMAIGIPVGIVAFALMILFMRFVVKPDMSAFKNIDIDKLCGERPGPMDLREKLTAGIFGLVVLFWLVPGLLSIFAPAAGITAFLNSWTIVIPPILGVVVMCIVKVDNKPLLDFEDGFKKSIHWGVIFLVAGAMLIGTVLTEKTTGVTDFLVSVLSPYLHMGLSTFAVVTIIILLTVLIVNFANHLPLTILMLSVCLPLVAAIGIDDKVLAIVVILAAQFGFCVPSSLASIAVIYGDPWVKPKKVFLYGLAMMVVSMLVMTVVGYPLATLIA</sequence>
<feature type="transmembrane region" description="Helical" evidence="6">
    <location>
        <begin position="309"/>
        <end position="332"/>
    </location>
</feature>
<dbReference type="GO" id="GO:0005886">
    <property type="term" value="C:plasma membrane"/>
    <property type="evidence" value="ECO:0007669"/>
    <property type="project" value="TreeGrafter"/>
</dbReference>
<dbReference type="EMBL" id="FQXV01000006">
    <property type="protein sequence ID" value="SHI04048.1"/>
    <property type="molecule type" value="Genomic_DNA"/>
</dbReference>
<feature type="transmembrane region" description="Helical" evidence="6">
    <location>
        <begin position="439"/>
        <end position="461"/>
    </location>
</feature>
<feature type="transmembrane region" description="Helical" evidence="6">
    <location>
        <begin position="16"/>
        <end position="36"/>
    </location>
</feature>
<organism evidence="8 9">
    <name type="scientific">Sporobacter termitidis DSM 10068</name>
    <dbReference type="NCBI Taxonomy" id="1123282"/>
    <lineage>
        <taxon>Bacteria</taxon>
        <taxon>Bacillati</taxon>
        <taxon>Bacillota</taxon>
        <taxon>Clostridia</taxon>
        <taxon>Eubacteriales</taxon>
        <taxon>Oscillospiraceae</taxon>
        <taxon>Sporobacter</taxon>
    </lineage>
</organism>
<dbReference type="STRING" id="1123282.SAMN02745823_02092"/>
<dbReference type="AlphaFoldDB" id="A0A1M5XWY3"/>
<keyword evidence="9" id="KW-1185">Reference proteome</keyword>
<dbReference type="InterPro" id="IPR004680">
    <property type="entry name" value="Cit_transptr-like_dom"/>
</dbReference>
<evidence type="ECO:0000256" key="6">
    <source>
        <dbReference type="SAM" id="Phobius"/>
    </source>
</evidence>
<feature type="transmembrane region" description="Helical" evidence="6">
    <location>
        <begin position="473"/>
        <end position="496"/>
    </location>
</feature>
<feature type="transmembrane region" description="Helical" evidence="6">
    <location>
        <begin position="389"/>
        <end position="407"/>
    </location>
</feature>
<accession>A0A1M5XWY3</accession>
<dbReference type="RefSeq" id="WP_073078552.1">
    <property type="nucleotide sequence ID" value="NZ_FQXV01000006.1"/>
</dbReference>
<protein>
    <submittedName>
        <fullName evidence="8">Solute carrier family 13 (Sodium-dependent dicarboxylate transporter), member 2/3/5</fullName>
    </submittedName>
</protein>
<reference evidence="8 9" key="1">
    <citation type="submission" date="2016-11" db="EMBL/GenBank/DDBJ databases">
        <authorList>
            <person name="Jaros S."/>
            <person name="Januszkiewicz K."/>
            <person name="Wedrychowicz H."/>
        </authorList>
    </citation>
    <scope>NUCLEOTIDE SEQUENCE [LARGE SCALE GENOMIC DNA]</scope>
    <source>
        <strain evidence="8 9">DSM 10068</strain>
    </source>
</reference>
<dbReference type="Pfam" id="PF03600">
    <property type="entry name" value="CitMHS"/>
    <property type="match status" value="1"/>
</dbReference>
<feature type="transmembrane region" description="Helical" evidence="6">
    <location>
        <begin position="414"/>
        <end position="433"/>
    </location>
</feature>
<feature type="transmembrane region" description="Helical" evidence="6">
    <location>
        <begin position="137"/>
        <end position="155"/>
    </location>
</feature>
<dbReference type="OrthoDB" id="1840381at2"/>
<evidence type="ECO:0000313" key="9">
    <source>
        <dbReference type="Proteomes" id="UP000183995"/>
    </source>
</evidence>
<evidence type="ECO:0000259" key="7">
    <source>
        <dbReference type="Pfam" id="PF03600"/>
    </source>
</evidence>
<feature type="domain" description="Citrate transporter-like" evidence="7">
    <location>
        <begin position="56"/>
        <end position="444"/>
    </location>
</feature>
<proteinExistence type="predicted"/>
<dbReference type="Proteomes" id="UP000183995">
    <property type="component" value="Unassembled WGS sequence"/>
</dbReference>
<evidence type="ECO:0000313" key="8">
    <source>
        <dbReference type="EMBL" id="SHI04048.1"/>
    </source>
</evidence>
<keyword evidence="4 6" id="KW-1133">Transmembrane helix</keyword>
<feature type="transmembrane region" description="Helical" evidence="6">
    <location>
        <begin position="282"/>
        <end position="303"/>
    </location>
</feature>
<keyword evidence="2" id="KW-0813">Transport</keyword>
<keyword evidence="3 6" id="KW-0812">Transmembrane</keyword>
<gene>
    <name evidence="8" type="ORF">SAMN02745823_02092</name>
</gene>
<feature type="transmembrane region" description="Helical" evidence="6">
    <location>
        <begin position="67"/>
        <end position="85"/>
    </location>
</feature>
<feature type="transmembrane region" description="Helical" evidence="6">
    <location>
        <begin position="97"/>
        <end position="116"/>
    </location>
</feature>
<comment type="subcellular location">
    <subcellularLocation>
        <location evidence="1">Membrane</location>
        <topology evidence="1">Multi-pass membrane protein</topology>
    </subcellularLocation>
</comment>
<feature type="transmembrane region" description="Helical" evidence="6">
    <location>
        <begin position="352"/>
        <end position="369"/>
    </location>
</feature>
<evidence type="ECO:0000256" key="1">
    <source>
        <dbReference type="ARBA" id="ARBA00004141"/>
    </source>
</evidence>
<evidence type="ECO:0000256" key="5">
    <source>
        <dbReference type="ARBA" id="ARBA00023136"/>
    </source>
</evidence>
<evidence type="ECO:0000256" key="2">
    <source>
        <dbReference type="ARBA" id="ARBA00022448"/>
    </source>
</evidence>
<evidence type="ECO:0000256" key="3">
    <source>
        <dbReference type="ARBA" id="ARBA00022692"/>
    </source>
</evidence>
<feature type="transmembrane region" description="Helical" evidence="6">
    <location>
        <begin position="190"/>
        <end position="218"/>
    </location>
</feature>
<dbReference type="PANTHER" id="PTHR10283">
    <property type="entry name" value="SOLUTE CARRIER FAMILY 13 MEMBER"/>
    <property type="match status" value="1"/>
</dbReference>
<evidence type="ECO:0000256" key="4">
    <source>
        <dbReference type="ARBA" id="ARBA00022989"/>
    </source>
</evidence>
<name>A0A1M5XWY3_9FIRM</name>
<feature type="transmembrane region" description="Helical" evidence="6">
    <location>
        <begin position="42"/>
        <end position="60"/>
    </location>
</feature>